<organism evidence="1">
    <name type="scientific">Lepeophtheirus salmonis</name>
    <name type="common">Salmon louse</name>
    <name type="synonym">Caligus salmonis</name>
    <dbReference type="NCBI Taxonomy" id="72036"/>
    <lineage>
        <taxon>Eukaryota</taxon>
        <taxon>Metazoa</taxon>
        <taxon>Ecdysozoa</taxon>
        <taxon>Arthropoda</taxon>
        <taxon>Crustacea</taxon>
        <taxon>Multicrustacea</taxon>
        <taxon>Hexanauplia</taxon>
        <taxon>Copepoda</taxon>
        <taxon>Siphonostomatoida</taxon>
        <taxon>Caligidae</taxon>
        <taxon>Lepeophtheirus</taxon>
    </lineage>
</organism>
<accession>A0A0K2TDZ6</accession>
<dbReference type="AlphaFoldDB" id="A0A0K2TDZ6"/>
<dbReference type="EMBL" id="HACA01006315">
    <property type="protein sequence ID" value="CDW23676.1"/>
    <property type="molecule type" value="Transcribed_RNA"/>
</dbReference>
<proteinExistence type="predicted"/>
<evidence type="ECO:0000313" key="1">
    <source>
        <dbReference type="EMBL" id="CDW23676.1"/>
    </source>
</evidence>
<protein>
    <submittedName>
        <fullName evidence="1">Uncharacterized protein</fullName>
    </submittedName>
</protein>
<name>A0A0K2TDZ6_LEPSM</name>
<sequence>MSNILANSCNKFISSHFILGKK</sequence>
<reference evidence="1" key="1">
    <citation type="submission" date="2014-05" db="EMBL/GenBank/DDBJ databases">
        <authorList>
            <person name="Chronopoulou M."/>
        </authorList>
    </citation>
    <scope>NUCLEOTIDE SEQUENCE</scope>
    <source>
        <tissue evidence="1">Whole organism</tissue>
    </source>
</reference>